<evidence type="ECO:0000313" key="2">
    <source>
        <dbReference type="EMBL" id="MBC8536574.1"/>
    </source>
</evidence>
<sequence>MDIAFLNLEDTAQADAYRALTREVFGLDLSAWLTGGFWRGGPRILGLMEGGRLAASLTIADMTLVLRGRARPAAQIGTVQVAPAFRGRGLGTKLLARAMDLCPPDVFLFARAPLAAFYGRLGFQGAVQSVMRAPLPPPAGKPVPITAPQLYGKLDPARCVESGVLDVRREGSFYGANLVLGRRHDLYWLPAGCAAVAREEGGELHVFDLLAQSPVPWETVGAQLAALGGREAVFHFTPDRWLSEYAVADLWRGERLFTRGGFLRGLPEFCYPALGRV</sequence>
<dbReference type="EMBL" id="JACRSP010000003">
    <property type="protein sequence ID" value="MBC8536574.1"/>
    <property type="molecule type" value="Genomic_DNA"/>
</dbReference>
<gene>
    <name evidence="2" type="ORF">H8695_07740</name>
</gene>
<feature type="domain" description="N-acetyltransferase" evidence="1">
    <location>
        <begin position="3"/>
        <end position="144"/>
    </location>
</feature>
<evidence type="ECO:0000259" key="1">
    <source>
        <dbReference type="PROSITE" id="PS51186"/>
    </source>
</evidence>
<accession>A0A926DEZ1</accession>
<name>A0A926DEZ1_9FIRM</name>
<dbReference type="Pfam" id="PF13527">
    <property type="entry name" value="Acetyltransf_9"/>
    <property type="match status" value="1"/>
</dbReference>
<reference evidence="2" key="1">
    <citation type="submission" date="2020-08" db="EMBL/GenBank/DDBJ databases">
        <title>Genome public.</title>
        <authorList>
            <person name="Liu C."/>
            <person name="Sun Q."/>
        </authorList>
    </citation>
    <scope>NUCLEOTIDE SEQUENCE</scope>
    <source>
        <strain evidence="2">BX7</strain>
    </source>
</reference>
<dbReference type="RefSeq" id="WP_249300415.1">
    <property type="nucleotide sequence ID" value="NZ_JACRSP010000003.1"/>
</dbReference>
<dbReference type="Gene3D" id="3.40.630.30">
    <property type="match status" value="1"/>
</dbReference>
<proteinExistence type="predicted"/>
<protein>
    <submittedName>
        <fullName evidence="2">GNAT family N-acetyltransferase</fullName>
    </submittedName>
</protein>
<dbReference type="InterPro" id="IPR000182">
    <property type="entry name" value="GNAT_dom"/>
</dbReference>
<dbReference type="PROSITE" id="PS51186">
    <property type="entry name" value="GNAT"/>
    <property type="match status" value="1"/>
</dbReference>
<dbReference type="InterPro" id="IPR016181">
    <property type="entry name" value="Acyl_CoA_acyltransferase"/>
</dbReference>
<organism evidence="2 3">
    <name type="scientific">Feifania hominis</name>
    <dbReference type="NCBI Taxonomy" id="2763660"/>
    <lineage>
        <taxon>Bacteria</taxon>
        <taxon>Bacillati</taxon>
        <taxon>Bacillota</taxon>
        <taxon>Clostridia</taxon>
        <taxon>Eubacteriales</taxon>
        <taxon>Feifaniaceae</taxon>
        <taxon>Feifania</taxon>
    </lineage>
</organism>
<dbReference type="Proteomes" id="UP000620366">
    <property type="component" value="Unassembled WGS sequence"/>
</dbReference>
<dbReference type="GO" id="GO:0016747">
    <property type="term" value="F:acyltransferase activity, transferring groups other than amino-acyl groups"/>
    <property type="evidence" value="ECO:0007669"/>
    <property type="project" value="InterPro"/>
</dbReference>
<keyword evidence="3" id="KW-1185">Reference proteome</keyword>
<dbReference type="AlphaFoldDB" id="A0A926DEZ1"/>
<evidence type="ECO:0000313" key="3">
    <source>
        <dbReference type="Proteomes" id="UP000620366"/>
    </source>
</evidence>
<dbReference type="CDD" id="cd04301">
    <property type="entry name" value="NAT_SF"/>
    <property type="match status" value="1"/>
</dbReference>
<dbReference type="SUPFAM" id="SSF55729">
    <property type="entry name" value="Acyl-CoA N-acyltransferases (Nat)"/>
    <property type="match status" value="1"/>
</dbReference>
<comment type="caution">
    <text evidence="2">The sequence shown here is derived from an EMBL/GenBank/DDBJ whole genome shotgun (WGS) entry which is preliminary data.</text>
</comment>